<proteinExistence type="predicted"/>
<dbReference type="InterPro" id="IPR029044">
    <property type="entry name" value="Nucleotide-diphossugar_trans"/>
</dbReference>
<keyword evidence="1" id="KW-0808">Transferase</keyword>
<sequence>MIPKIIHYCWFGGKPKPESFEICLESWKKYLPDYQIIEWNESNFDFNICEYVQLAVKQNQWAFVSDYARALALYEMGGIYMDIDVEVKLPLDEFLHHRAFSGFEIKGSPFTALWATEKGHPWPLKVIDFYNAKTDFDLTTNTVFVSDLLVNHYKVDPNLDEEQHLEDGIVIYPSTHFCLDLPKNYATHHFIGTWHKRDTPNPFKDQVHHHYKISEFLTLKDSRIIFNFTEVRKDFAIEDILDKIPLKTIINYSIQKLKKKILR</sequence>
<protein>
    <recommendedName>
        <fullName evidence="4">Glycosyltransferase sugar-binding region containing DXD motif-containing protein</fullName>
    </recommendedName>
</protein>
<comment type="caution">
    <text evidence="2">The sequence shown here is derived from an EMBL/GenBank/DDBJ whole genome shotgun (WGS) entry which is preliminary data.</text>
</comment>
<reference evidence="2 3" key="1">
    <citation type="submission" date="2024-06" db="EMBL/GenBank/DDBJ databases">
        <title>Genomic Encyclopedia of Type Strains, Phase IV (KMG-IV): sequencing the most valuable type-strain genomes for metagenomic binning, comparative biology and taxonomic classification.</title>
        <authorList>
            <person name="Goeker M."/>
        </authorList>
    </citation>
    <scope>NUCLEOTIDE SEQUENCE [LARGE SCALE GENOMIC DNA]</scope>
    <source>
        <strain evidence="2 3">DSM 29388</strain>
    </source>
</reference>
<gene>
    <name evidence="2" type="ORF">ABID46_002179</name>
</gene>
<dbReference type="Gene3D" id="3.90.550.20">
    <property type="match status" value="1"/>
</dbReference>
<organism evidence="2 3">
    <name type="scientific">Moheibacter stercoris</name>
    <dbReference type="NCBI Taxonomy" id="1628251"/>
    <lineage>
        <taxon>Bacteria</taxon>
        <taxon>Pseudomonadati</taxon>
        <taxon>Bacteroidota</taxon>
        <taxon>Flavobacteriia</taxon>
        <taxon>Flavobacteriales</taxon>
        <taxon>Weeksellaceae</taxon>
        <taxon>Moheibacter</taxon>
    </lineage>
</organism>
<evidence type="ECO:0000313" key="2">
    <source>
        <dbReference type="EMBL" id="MET3732589.1"/>
    </source>
</evidence>
<dbReference type="PANTHER" id="PTHR32385:SF15">
    <property type="entry name" value="INOSITOL PHOSPHOCERAMIDE MANNOSYLTRANSFERASE 1"/>
    <property type="match status" value="1"/>
</dbReference>
<dbReference type="InterPro" id="IPR007577">
    <property type="entry name" value="GlycoTrfase_DXD_sugar-bd_CS"/>
</dbReference>
<evidence type="ECO:0008006" key="4">
    <source>
        <dbReference type="Google" id="ProtNLM"/>
    </source>
</evidence>
<dbReference type="Proteomes" id="UP001549146">
    <property type="component" value="Unassembled WGS sequence"/>
</dbReference>
<dbReference type="Pfam" id="PF04488">
    <property type="entry name" value="Gly_transf_sug"/>
    <property type="match status" value="1"/>
</dbReference>
<dbReference type="PANTHER" id="PTHR32385">
    <property type="entry name" value="MANNOSYL PHOSPHORYLINOSITOL CERAMIDE SYNTHASE"/>
    <property type="match status" value="1"/>
</dbReference>
<evidence type="ECO:0000256" key="1">
    <source>
        <dbReference type="ARBA" id="ARBA00022679"/>
    </source>
</evidence>
<name>A0ABV2LVN0_9FLAO</name>
<keyword evidence="3" id="KW-1185">Reference proteome</keyword>
<evidence type="ECO:0000313" key="3">
    <source>
        <dbReference type="Proteomes" id="UP001549146"/>
    </source>
</evidence>
<dbReference type="EMBL" id="JBEPMO010000015">
    <property type="protein sequence ID" value="MET3732589.1"/>
    <property type="molecule type" value="Genomic_DNA"/>
</dbReference>
<accession>A0ABV2LVN0</accession>
<dbReference type="RefSeq" id="WP_354509957.1">
    <property type="nucleotide sequence ID" value="NZ_JBEPMO010000015.1"/>
</dbReference>
<dbReference type="InterPro" id="IPR051706">
    <property type="entry name" value="Glycosyltransferase_domain"/>
</dbReference>
<dbReference type="SUPFAM" id="SSF53448">
    <property type="entry name" value="Nucleotide-diphospho-sugar transferases"/>
    <property type="match status" value="1"/>
</dbReference>